<evidence type="ECO:0000256" key="1">
    <source>
        <dbReference type="ARBA" id="ARBA00006479"/>
    </source>
</evidence>
<dbReference type="AlphaFoldDB" id="A0A9X3IKK6"/>
<dbReference type="Proteomes" id="UP001144805">
    <property type="component" value="Unassembled WGS sequence"/>
</dbReference>
<dbReference type="Pfam" id="PF00480">
    <property type="entry name" value="ROK"/>
    <property type="match status" value="1"/>
</dbReference>
<proteinExistence type="inferred from homology"/>
<sequence length="313" mass="32093">MPDTSTAIGIDIGGTNLRAARVSAAGEILERVSERIDRDADTAIGRIIELVRQLDRPDVTSIGIGVPGRVDARRRTVLSGGYLNLAGAALAERVEAATGKPVIIDNDCNMALVAEIAVGAGRGRENVVMFTIGTGIGGAIVQEGQILRGRGTAGQLGHITVDVHGAACVCGRRGCVETTSSGTALARHIQEAGLPADTTIDDIFRRAAKGGQAARQVLDAWAGPLRAAIDSASAAFDPDLVLLGGGLGKAAHKALLKIPALAPWYQYPVLAAELGDDAGVIGAAVCALIEHRVPLPPPALAMPAAPNLLERSA</sequence>
<dbReference type="PROSITE" id="PS01125">
    <property type="entry name" value="ROK"/>
    <property type="match status" value="1"/>
</dbReference>
<dbReference type="EMBL" id="JAPKNK010000002">
    <property type="protein sequence ID" value="MCX5568922.1"/>
    <property type="molecule type" value="Genomic_DNA"/>
</dbReference>
<dbReference type="InterPro" id="IPR049874">
    <property type="entry name" value="ROK_cs"/>
</dbReference>
<protein>
    <submittedName>
        <fullName evidence="2">ROK family protein</fullName>
    </submittedName>
</protein>
<name>A0A9X3IKK6_9HYPH</name>
<comment type="caution">
    <text evidence="2">The sequence shown here is derived from an EMBL/GenBank/DDBJ whole genome shotgun (WGS) entry which is preliminary data.</text>
</comment>
<accession>A0A9X3IKK6</accession>
<evidence type="ECO:0000313" key="3">
    <source>
        <dbReference type="Proteomes" id="UP001144805"/>
    </source>
</evidence>
<dbReference type="Gene3D" id="3.30.420.40">
    <property type="match status" value="2"/>
</dbReference>
<reference evidence="2" key="1">
    <citation type="submission" date="2022-11" db="EMBL/GenBank/DDBJ databases">
        <title>Biodiversity and phylogenetic relationships of bacteria.</title>
        <authorList>
            <person name="Machado R.A.R."/>
            <person name="Bhat A."/>
            <person name="Loulou A."/>
            <person name="Kallel S."/>
        </authorList>
    </citation>
    <scope>NUCLEOTIDE SEQUENCE</scope>
    <source>
        <strain evidence="2">K-TC2</strain>
    </source>
</reference>
<evidence type="ECO:0000313" key="2">
    <source>
        <dbReference type="EMBL" id="MCX5568922.1"/>
    </source>
</evidence>
<dbReference type="SUPFAM" id="SSF53067">
    <property type="entry name" value="Actin-like ATPase domain"/>
    <property type="match status" value="1"/>
</dbReference>
<dbReference type="PANTHER" id="PTHR18964:SF149">
    <property type="entry name" value="BIFUNCTIONAL UDP-N-ACETYLGLUCOSAMINE 2-EPIMERASE_N-ACETYLMANNOSAMINE KINASE"/>
    <property type="match status" value="1"/>
</dbReference>
<dbReference type="PANTHER" id="PTHR18964">
    <property type="entry name" value="ROK (REPRESSOR, ORF, KINASE) FAMILY"/>
    <property type="match status" value="1"/>
</dbReference>
<keyword evidence="3" id="KW-1185">Reference proteome</keyword>
<organism evidence="2 3">
    <name type="scientific">Kaistia nematophila</name>
    <dbReference type="NCBI Taxonomy" id="2994654"/>
    <lineage>
        <taxon>Bacteria</taxon>
        <taxon>Pseudomonadati</taxon>
        <taxon>Pseudomonadota</taxon>
        <taxon>Alphaproteobacteria</taxon>
        <taxon>Hyphomicrobiales</taxon>
        <taxon>Kaistiaceae</taxon>
        <taxon>Kaistia</taxon>
    </lineage>
</organism>
<dbReference type="InterPro" id="IPR043129">
    <property type="entry name" value="ATPase_NBD"/>
</dbReference>
<gene>
    <name evidence="2" type="ORF">OSH07_06930</name>
</gene>
<comment type="similarity">
    <text evidence="1">Belongs to the ROK (NagC/XylR) family.</text>
</comment>
<dbReference type="RefSeq" id="WP_266337877.1">
    <property type="nucleotide sequence ID" value="NZ_JAPKNK010000002.1"/>
</dbReference>
<dbReference type="InterPro" id="IPR000600">
    <property type="entry name" value="ROK"/>
</dbReference>